<gene>
    <name evidence="3" type="ORF">DFR69_102778</name>
</gene>
<dbReference type="Gene3D" id="3.40.50.720">
    <property type="entry name" value="NAD(P)-binding Rossmann-like Domain"/>
    <property type="match status" value="1"/>
</dbReference>
<dbReference type="RefSeq" id="WP_308633197.1">
    <property type="nucleotide sequence ID" value="NZ_QGTL01000002.1"/>
</dbReference>
<sequence length="117" mass="11865">MAARSSTTSSGAGVKGFKDQSAYAAAKHGVIGMTKSAALDYANQGIRINAICPGIIDTAMMDRFTGDDAGRARVIAQEPIGRMGTPDEIADAVLWLCSDAASFVVGAALVADGGQTA</sequence>
<dbReference type="InterPro" id="IPR002347">
    <property type="entry name" value="SDR_fam"/>
</dbReference>
<keyword evidence="4" id="KW-1185">Reference proteome</keyword>
<dbReference type="Pfam" id="PF13561">
    <property type="entry name" value="adh_short_C2"/>
    <property type="match status" value="1"/>
</dbReference>
<dbReference type="InterPro" id="IPR036291">
    <property type="entry name" value="NAD(P)-bd_dom_sf"/>
</dbReference>
<comment type="caution">
    <text evidence="3">The sequence shown here is derived from an EMBL/GenBank/DDBJ whole genome shotgun (WGS) entry which is preliminary data.</text>
</comment>
<dbReference type="PROSITE" id="PS00061">
    <property type="entry name" value="ADH_SHORT"/>
    <property type="match status" value="1"/>
</dbReference>
<proteinExistence type="inferred from homology"/>
<dbReference type="InterPro" id="IPR020904">
    <property type="entry name" value="Sc_DH/Rdtase_CS"/>
</dbReference>
<dbReference type="PANTHER" id="PTHR24321:SF8">
    <property type="entry name" value="ESTRADIOL 17-BETA-DEHYDROGENASE 8-RELATED"/>
    <property type="match status" value="1"/>
</dbReference>
<dbReference type="GO" id="GO:0016491">
    <property type="term" value="F:oxidoreductase activity"/>
    <property type="evidence" value="ECO:0007669"/>
    <property type="project" value="UniProtKB-KW"/>
</dbReference>
<evidence type="ECO:0000256" key="1">
    <source>
        <dbReference type="ARBA" id="ARBA00006484"/>
    </source>
</evidence>
<evidence type="ECO:0000313" key="3">
    <source>
        <dbReference type="EMBL" id="PWV79712.1"/>
    </source>
</evidence>
<dbReference type="EMBL" id="QGTL01000002">
    <property type="protein sequence ID" value="PWV79712.1"/>
    <property type="molecule type" value="Genomic_DNA"/>
</dbReference>
<evidence type="ECO:0000256" key="2">
    <source>
        <dbReference type="ARBA" id="ARBA00023002"/>
    </source>
</evidence>
<accession>A0A317NXL7</accession>
<reference evidence="3 4" key="1">
    <citation type="submission" date="2018-05" db="EMBL/GenBank/DDBJ databases">
        <title>Genomic Encyclopedia of Type Strains, Phase IV (KMG-IV): sequencing the most valuable type-strain genomes for metagenomic binning, comparative biology and taxonomic classification.</title>
        <authorList>
            <person name="Goeker M."/>
        </authorList>
    </citation>
    <scope>NUCLEOTIDE SEQUENCE [LARGE SCALE GENOMIC DNA]</scope>
    <source>
        <strain evidence="3 4">DSM 44717</strain>
    </source>
</reference>
<organism evidence="3 4">
    <name type="scientific">Nocardia neocaledoniensis</name>
    <dbReference type="NCBI Taxonomy" id="236511"/>
    <lineage>
        <taxon>Bacteria</taxon>
        <taxon>Bacillati</taxon>
        <taxon>Actinomycetota</taxon>
        <taxon>Actinomycetes</taxon>
        <taxon>Mycobacteriales</taxon>
        <taxon>Nocardiaceae</taxon>
        <taxon>Nocardia</taxon>
    </lineage>
</organism>
<dbReference type="PANTHER" id="PTHR24321">
    <property type="entry name" value="DEHYDROGENASES, SHORT CHAIN"/>
    <property type="match status" value="1"/>
</dbReference>
<comment type="similarity">
    <text evidence="1">Belongs to the short-chain dehydrogenases/reductases (SDR) family.</text>
</comment>
<dbReference type="PRINTS" id="PR00081">
    <property type="entry name" value="GDHRDH"/>
</dbReference>
<dbReference type="SUPFAM" id="SSF51735">
    <property type="entry name" value="NAD(P)-binding Rossmann-fold domains"/>
    <property type="match status" value="1"/>
</dbReference>
<dbReference type="Proteomes" id="UP000246410">
    <property type="component" value="Unassembled WGS sequence"/>
</dbReference>
<keyword evidence="2" id="KW-0560">Oxidoreductase</keyword>
<protein>
    <submittedName>
        <fullName evidence="3">Enoyl-ACP reductase-like protein</fullName>
    </submittedName>
</protein>
<dbReference type="AlphaFoldDB" id="A0A317NXL7"/>
<name>A0A317NXL7_9NOCA</name>
<evidence type="ECO:0000313" key="4">
    <source>
        <dbReference type="Proteomes" id="UP000246410"/>
    </source>
</evidence>